<accession>B9S3J6</accession>
<protein>
    <submittedName>
        <fullName evidence="1">Uncharacterized protein</fullName>
    </submittedName>
</protein>
<proteinExistence type="predicted"/>
<evidence type="ECO:0000313" key="2">
    <source>
        <dbReference type="Proteomes" id="UP000008311"/>
    </source>
</evidence>
<name>B9S3J6_RICCO</name>
<gene>
    <name evidence="1" type="ORF">RCOM_0670040</name>
</gene>
<dbReference type="Proteomes" id="UP000008311">
    <property type="component" value="Unassembled WGS sequence"/>
</dbReference>
<keyword evidence="2" id="KW-1185">Reference proteome</keyword>
<dbReference type="AlphaFoldDB" id="B9S3J6"/>
<sequence>MVTLPPPFIVLPSTAPTIALGATRPPSIASPSAAPTTTPLPLQLGTSVGSLAIEASTATRPLSLTISRRSDMGRSSSRLIQRDLNDVIAFYCDEFRNCRRFGIGIFDSIPWCFKGGEHKLAPSTVTNYASRGPRVRDRIGPRGDVE</sequence>
<dbReference type="InParanoid" id="B9S3J6"/>
<reference evidence="2" key="1">
    <citation type="journal article" date="2010" name="Nat. Biotechnol.">
        <title>Draft genome sequence of the oilseed species Ricinus communis.</title>
        <authorList>
            <person name="Chan A.P."/>
            <person name="Crabtree J."/>
            <person name="Zhao Q."/>
            <person name="Lorenzi H."/>
            <person name="Orvis J."/>
            <person name="Puiu D."/>
            <person name="Melake-Berhan A."/>
            <person name="Jones K.M."/>
            <person name="Redman J."/>
            <person name="Chen G."/>
            <person name="Cahoon E.B."/>
            <person name="Gedil M."/>
            <person name="Stanke M."/>
            <person name="Haas B.J."/>
            <person name="Wortman J.R."/>
            <person name="Fraser-Liggett C.M."/>
            <person name="Ravel J."/>
            <person name="Rabinowicz P.D."/>
        </authorList>
    </citation>
    <scope>NUCLEOTIDE SEQUENCE [LARGE SCALE GENOMIC DNA]</scope>
    <source>
        <strain evidence="2">cv. Hale</strain>
    </source>
</reference>
<organism evidence="1 2">
    <name type="scientific">Ricinus communis</name>
    <name type="common">Castor bean</name>
    <dbReference type="NCBI Taxonomy" id="3988"/>
    <lineage>
        <taxon>Eukaryota</taxon>
        <taxon>Viridiplantae</taxon>
        <taxon>Streptophyta</taxon>
        <taxon>Embryophyta</taxon>
        <taxon>Tracheophyta</taxon>
        <taxon>Spermatophyta</taxon>
        <taxon>Magnoliopsida</taxon>
        <taxon>eudicotyledons</taxon>
        <taxon>Gunneridae</taxon>
        <taxon>Pentapetalae</taxon>
        <taxon>rosids</taxon>
        <taxon>fabids</taxon>
        <taxon>Malpighiales</taxon>
        <taxon>Euphorbiaceae</taxon>
        <taxon>Acalyphoideae</taxon>
        <taxon>Acalypheae</taxon>
        <taxon>Ricinus</taxon>
    </lineage>
</organism>
<dbReference type="EMBL" id="EQ973859">
    <property type="protein sequence ID" value="EEF41798.1"/>
    <property type="molecule type" value="Genomic_DNA"/>
</dbReference>
<evidence type="ECO:0000313" key="1">
    <source>
        <dbReference type="EMBL" id="EEF41798.1"/>
    </source>
</evidence>